<reference evidence="1 2" key="2">
    <citation type="journal article" date="2022" name="Mol. Ecol. Resour.">
        <title>The genomes of chicory, endive, great burdock and yacon provide insights into Asteraceae paleo-polyploidization history and plant inulin production.</title>
        <authorList>
            <person name="Fan W."/>
            <person name="Wang S."/>
            <person name="Wang H."/>
            <person name="Wang A."/>
            <person name="Jiang F."/>
            <person name="Liu H."/>
            <person name="Zhao H."/>
            <person name="Xu D."/>
            <person name="Zhang Y."/>
        </authorList>
    </citation>
    <scope>NUCLEOTIDE SEQUENCE [LARGE SCALE GENOMIC DNA]</scope>
    <source>
        <strain evidence="2">cv. Punajuju</strain>
        <tissue evidence="1">Leaves</tissue>
    </source>
</reference>
<evidence type="ECO:0000313" key="1">
    <source>
        <dbReference type="EMBL" id="KAI3722183.1"/>
    </source>
</evidence>
<dbReference type="EMBL" id="CM042014">
    <property type="protein sequence ID" value="KAI3722183.1"/>
    <property type="molecule type" value="Genomic_DNA"/>
</dbReference>
<dbReference type="Proteomes" id="UP001055811">
    <property type="component" value="Linkage Group LG06"/>
</dbReference>
<gene>
    <name evidence="1" type="ORF">L2E82_33212</name>
</gene>
<accession>A0ACB9BJS8</accession>
<name>A0ACB9BJS8_CICIN</name>
<organism evidence="1 2">
    <name type="scientific">Cichorium intybus</name>
    <name type="common">Chicory</name>
    <dbReference type="NCBI Taxonomy" id="13427"/>
    <lineage>
        <taxon>Eukaryota</taxon>
        <taxon>Viridiplantae</taxon>
        <taxon>Streptophyta</taxon>
        <taxon>Embryophyta</taxon>
        <taxon>Tracheophyta</taxon>
        <taxon>Spermatophyta</taxon>
        <taxon>Magnoliopsida</taxon>
        <taxon>eudicotyledons</taxon>
        <taxon>Gunneridae</taxon>
        <taxon>Pentapetalae</taxon>
        <taxon>asterids</taxon>
        <taxon>campanulids</taxon>
        <taxon>Asterales</taxon>
        <taxon>Asteraceae</taxon>
        <taxon>Cichorioideae</taxon>
        <taxon>Cichorieae</taxon>
        <taxon>Cichoriinae</taxon>
        <taxon>Cichorium</taxon>
    </lineage>
</organism>
<sequence length="119" mass="13689">MGYPSSFRPSKSPPNPQSISLSSFHLKSLCSLVENLQAQTKMLLFKKKMVSLNGLVPSASPICLVVFVQFKRFSGYFVIKEKKVERVHEYSESTEFSHFVFPRNLMEPFLMNWAAMETF</sequence>
<reference evidence="2" key="1">
    <citation type="journal article" date="2022" name="Mol. Ecol. Resour.">
        <title>The genomes of chicory, endive, great burdock and yacon provide insights into Asteraceae palaeo-polyploidization history and plant inulin production.</title>
        <authorList>
            <person name="Fan W."/>
            <person name="Wang S."/>
            <person name="Wang H."/>
            <person name="Wang A."/>
            <person name="Jiang F."/>
            <person name="Liu H."/>
            <person name="Zhao H."/>
            <person name="Xu D."/>
            <person name="Zhang Y."/>
        </authorList>
    </citation>
    <scope>NUCLEOTIDE SEQUENCE [LARGE SCALE GENOMIC DNA]</scope>
    <source>
        <strain evidence="2">cv. Punajuju</strain>
    </source>
</reference>
<keyword evidence="2" id="KW-1185">Reference proteome</keyword>
<protein>
    <submittedName>
        <fullName evidence="1">Uncharacterized protein</fullName>
    </submittedName>
</protein>
<comment type="caution">
    <text evidence="1">The sequence shown here is derived from an EMBL/GenBank/DDBJ whole genome shotgun (WGS) entry which is preliminary data.</text>
</comment>
<proteinExistence type="predicted"/>
<evidence type="ECO:0000313" key="2">
    <source>
        <dbReference type="Proteomes" id="UP001055811"/>
    </source>
</evidence>